<dbReference type="CDD" id="cd04187">
    <property type="entry name" value="DPM1_like_bac"/>
    <property type="match status" value="1"/>
</dbReference>
<evidence type="ECO:0000256" key="2">
    <source>
        <dbReference type="ARBA" id="ARBA00022676"/>
    </source>
</evidence>
<dbReference type="RefSeq" id="WP_046638271.1">
    <property type="nucleotide sequence ID" value="NZ_CCRK01000022.1"/>
</dbReference>
<dbReference type="InterPro" id="IPR050256">
    <property type="entry name" value="Glycosyltransferase_2"/>
</dbReference>
<proteinExistence type="predicted"/>
<reference evidence="9 10" key="1">
    <citation type="submission" date="2014-08" db="EMBL/GenBank/DDBJ databases">
        <authorList>
            <person name="Chen Y.-H."/>
        </authorList>
    </citation>
    <scope>NUCLEOTIDE SEQUENCE [LARGE SCALE GENOMIC DNA]</scope>
</reference>
<keyword evidence="2" id="KW-0328">Glycosyltransferase</keyword>
<dbReference type="Gene3D" id="3.90.550.10">
    <property type="entry name" value="Spore Coat Polysaccharide Biosynthesis Protein SpsA, Chain A"/>
    <property type="match status" value="1"/>
</dbReference>
<keyword evidence="6 7" id="KW-0472">Membrane</keyword>
<dbReference type="InterPro" id="IPR029044">
    <property type="entry name" value="Nucleotide-diphossugar_trans"/>
</dbReference>
<accession>A0A0T7H4Q4</accession>
<dbReference type="GO" id="GO:0005886">
    <property type="term" value="C:plasma membrane"/>
    <property type="evidence" value="ECO:0007669"/>
    <property type="project" value="TreeGrafter"/>
</dbReference>
<dbReference type="EMBL" id="CCRK01000022">
    <property type="protein sequence ID" value="CDZ54520.1"/>
    <property type="molecule type" value="Genomic_DNA"/>
</dbReference>
<keyword evidence="5 7" id="KW-1133">Transmembrane helix</keyword>
<dbReference type="SUPFAM" id="SSF53448">
    <property type="entry name" value="Nucleotide-diphospho-sugar transferases"/>
    <property type="match status" value="1"/>
</dbReference>
<evidence type="ECO:0000313" key="10">
    <source>
        <dbReference type="Proteomes" id="UP000039660"/>
    </source>
</evidence>
<feature type="transmembrane region" description="Helical" evidence="7">
    <location>
        <begin position="268"/>
        <end position="295"/>
    </location>
</feature>
<evidence type="ECO:0000256" key="3">
    <source>
        <dbReference type="ARBA" id="ARBA00022679"/>
    </source>
</evidence>
<evidence type="ECO:0000256" key="5">
    <source>
        <dbReference type="ARBA" id="ARBA00022989"/>
    </source>
</evidence>
<dbReference type="AlphaFoldDB" id="A0A0T7H4Q4"/>
<dbReference type="PANTHER" id="PTHR48090">
    <property type="entry name" value="UNDECAPRENYL-PHOSPHATE 4-DEOXY-4-FORMAMIDO-L-ARABINOSE TRANSFERASE-RELATED"/>
    <property type="match status" value="1"/>
</dbReference>
<dbReference type="PANTHER" id="PTHR48090:SF1">
    <property type="entry name" value="PROPHAGE BACTOPRENOL GLUCOSYL TRANSFERASE HOMOLOG"/>
    <property type="match status" value="1"/>
</dbReference>
<protein>
    <submittedName>
        <fullName evidence="9">Uncharacterized glycosyltransferase YkcC</fullName>
    </submittedName>
</protein>
<feature type="domain" description="Glycosyltransferase 2-like" evidence="8">
    <location>
        <begin position="15"/>
        <end position="174"/>
    </location>
</feature>
<evidence type="ECO:0000256" key="1">
    <source>
        <dbReference type="ARBA" id="ARBA00004141"/>
    </source>
</evidence>
<dbReference type="GO" id="GO:0016757">
    <property type="term" value="F:glycosyltransferase activity"/>
    <property type="evidence" value="ECO:0007669"/>
    <property type="project" value="UniProtKB-KW"/>
</dbReference>
<evidence type="ECO:0000256" key="7">
    <source>
        <dbReference type="SAM" id="Phobius"/>
    </source>
</evidence>
<sequence>MAGDSGQSTSRPQISVVVPCFGCTGTLVPLHERLTSVLERLVDSHEIVFVDDRGPQDQWPVLSEIAARDGRVRVIRMSRNFGQQIAITAGLAECNGDYAVIMDCDLQDPPEFIPNLLDAARKGFDIVYASRQMGDPAGRRLANRIYFWLMNKVAGSGADPSHGSFSLISRQVIDAYLRFKEHERHYLFILRWLGFDSVSLIYERHSRQIGKSSYTLKTLLKHSIRGFFFQSTAPLMWILWLGLACAVFSAGLGIVFIVMAFVGNPPQGFTALMTVNLIMGSIILTCIGGMGLYIARIFDTVKERPLYMIDKSDPPQT</sequence>
<keyword evidence="3 9" id="KW-0808">Transferase</keyword>
<comment type="subcellular location">
    <subcellularLocation>
        <location evidence="1">Membrane</location>
        <topology evidence="1">Multi-pass membrane protein</topology>
    </subcellularLocation>
</comment>
<dbReference type="Proteomes" id="UP000039660">
    <property type="component" value="Unassembled WGS sequence"/>
</dbReference>
<name>A0A0T7H4Q4_NEOGA</name>
<evidence type="ECO:0000256" key="4">
    <source>
        <dbReference type="ARBA" id="ARBA00022692"/>
    </source>
</evidence>
<evidence type="ECO:0000259" key="8">
    <source>
        <dbReference type="Pfam" id="PF00535"/>
    </source>
</evidence>
<evidence type="ECO:0000313" key="9">
    <source>
        <dbReference type="EMBL" id="CDZ54520.1"/>
    </source>
</evidence>
<feature type="transmembrane region" description="Helical" evidence="7">
    <location>
        <begin position="235"/>
        <end position="262"/>
    </location>
</feature>
<dbReference type="Pfam" id="PF00535">
    <property type="entry name" value="Glycos_transf_2"/>
    <property type="match status" value="1"/>
</dbReference>
<keyword evidence="4 7" id="KW-0812">Transmembrane</keyword>
<organism evidence="9 10">
    <name type="scientific">Neorhizobium galegae bv. officinalis</name>
    <dbReference type="NCBI Taxonomy" id="323656"/>
    <lineage>
        <taxon>Bacteria</taxon>
        <taxon>Pseudomonadati</taxon>
        <taxon>Pseudomonadota</taxon>
        <taxon>Alphaproteobacteria</taxon>
        <taxon>Hyphomicrobiales</taxon>
        <taxon>Rhizobiaceae</taxon>
        <taxon>Rhizobium/Agrobacterium group</taxon>
        <taxon>Neorhizobium</taxon>
    </lineage>
</organism>
<evidence type="ECO:0000256" key="6">
    <source>
        <dbReference type="ARBA" id="ARBA00023136"/>
    </source>
</evidence>
<dbReference type="InterPro" id="IPR001173">
    <property type="entry name" value="Glyco_trans_2-like"/>
</dbReference>
<gene>
    <name evidence="9" type="primary">ykcC</name>
    <name evidence="9" type="ORF">NGAL_HAMBI1189_55510</name>
</gene>